<evidence type="ECO:0000256" key="2">
    <source>
        <dbReference type="SAM" id="SignalP"/>
    </source>
</evidence>
<dbReference type="HOGENOM" id="CLU_2609975_0_0_1"/>
<reference evidence="3" key="2">
    <citation type="submission" date="2018-04" db="EMBL/GenBank/DDBJ databases">
        <title>OnivRS2 (Oryza nivara Reference Sequence Version 2).</title>
        <authorList>
            <person name="Zhang J."/>
            <person name="Kudrna D."/>
            <person name="Lee S."/>
            <person name="Talag J."/>
            <person name="Rajasekar S."/>
            <person name="Welchert J."/>
            <person name="Hsing Y.-I."/>
            <person name="Wing R.A."/>
        </authorList>
    </citation>
    <scope>NUCLEOTIDE SEQUENCE [LARGE SCALE GENOMIC DNA]</scope>
</reference>
<name>A0A0E0FFU9_ORYNI</name>
<keyword evidence="2" id="KW-0732">Signal</keyword>
<reference evidence="3" key="1">
    <citation type="submission" date="2015-04" db="UniProtKB">
        <authorList>
            <consortium name="EnsemblPlants"/>
        </authorList>
    </citation>
    <scope>IDENTIFICATION</scope>
    <source>
        <strain evidence="3">SL10</strain>
    </source>
</reference>
<evidence type="ECO:0000256" key="1">
    <source>
        <dbReference type="SAM" id="MobiDB-lite"/>
    </source>
</evidence>
<evidence type="ECO:0000313" key="3">
    <source>
        <dbReference type="EnsemblPlants" id="ONIVA01G02430.1"/>
    </source>
</evidence>
<protein>
    <recommendedName>
        <fullName evidence="5">Secreted protein</fullName>
    </recommendedName>
</protein>
<keyword evidence="4" id="KW-1185">Reference proteome</keyword>
<dbReference type="Proteomes" id="UP000006591">
    <property type="component" value="Chromosome 1"/>
</dbReference>
<dbReference type="Gramene" id="ONIVA01G02430.1">
    <property type="protein sequence ID" value="ONIVA01G02430.1"/>
    <property type="gene ID" value="ONIVA01G02430"/>
</dbReference>
<feature type="region of interest" description="Disordered" evidence="1">
    <location>
        <begin position="50"/>
        <end position="79"/>
    </location>
</feature>
<organism evidence="3">
    <name type="scientific">Oryza nivara</name>
    <name type="common">Indian wild rice</name>
    <name type="synonym">Oryza sativa f. spontanea</name>
    <dbReference type="NCBI Taxonomy" id="4536"/>
    <lineage>
        <taxon>Eukaryota</taxon>
        <taxon>Viridiplantae</taxon>
        <taxon>Streptophyta</taxon>
        <taxon>Embryophyta</taxon>
        <taxon>Tracheophyta</taxon>
        <taxon>Spermatophyta</taxon>
        <taxon>Magnoliopsida</taxon>
        <taxon>Liliopsida</taxon>
        <taxon>Poales</taxon>
        <taxon>Poaceae</taxon>
        <taxon>BOP clade</taxon>
        <taxon>Oryzoideae</taxon>
        <taxon>Oryzeae</taxon>
        <taxon>Oryzinae</taxon>
        <taxon>Oryza</taxon>
    </lineage>
</organism>
<evidence type="ECO:0008006" key="5">
    <source>
        <dbReference type="Google" id="ProtNLM"/>
    </source>
</evidence>
<feature type="chain" id="PRO_5002359322" description="Secreted protein" evidence="2">
    <location>
        <begin position="22"/>
        <end position="79"/>
    </location>
</feature>
<sequence>MASAAAPGRLGLRCVVVLVAATMLRRRALHCMATVLPPCRGATSTTAVLKDGREVRREKCRGKETRREDKEDKDESHET</sequence>
<evidence type="ECO:0000313" key="4">
    <source>
        <dbReference type="Proteomes" id="UP000006591"/>
    </source>
</evidence>
<dbReference type="EnsemblPlants" id="ONIVA01G02430.1">
    <property type="protein sequence ID" value="ONIVA01G02430.1"/>
    <property type="gene ID" value="ONIVA01G02430"/>
</dbReference>
<dbReference type="AlphaFoldDB" id="A0A0E0FFU9"/>
<proteinExistence type="predicted"/>
<feature type="signal peptide" evidence="2">
    <location>
        <begin position="1"/>
        <end position="21"/>
    </location>
</feature>
<accession>A0A0E0FFU9</accession>
<dbReference type="OMA" id="CRGKETR"/>